<dbReference type="EMBL" id="FIHM01000020">
    <property type="protein sequence ID" value="CYV32229.1"/>
    <property type="molecule type" value="Genomic_DNA"/>
</dbReference>
<sequence length="127" mass="14265">MSLNISTCYPASWKQVACSKYWSFIGFQDLICCKSICLATMWIGDCYLTGICNIDTNLLASIVTCITIYHCDMWVGILNSLLDGILFSICQATCIVNRNFGTFCWCYQAIHNCEGDVGEGNIFRRIP</sequence>
<organism evidence="1 2">
    <name type="scientific">Streptococcus suis</name>
    <dbReference type="NCBI Taxonomy" id="1307"/>
    <lineage>
        <taxon>Bacteria</taxon>
        <taxon>Bacillati</taxon>
        <taxon>Bacillota</taxon>
        <taxon>Bacilli</taxon>
        <taxon>Lactobacillales</taxon>
        <taxon>Streptococcaceae</taxon>
        <taxon>Streptococcus</taxon>
    </lineage>
</organism>
<reference evidence="1 2" key="1">
    <citation type="submission" date="2016-02" db="EMBL/GenBank/DDBJ databases">
        <authorList>
            <consortium name="Pathogen Informatics"/>
        </authorList>
    </citation>
    <scope>NUCLEOTIDE SEQUENCE [LARGE SCALE GENOMIC DNA]</scope>
    <source>
        <strain evidence="1 2">LSS64</strain>
    </source>
</reference>
<name>A0A0Z8IAZ8_STRSU</name>
<protein>
    <submittedName>
        <fullName evidence="1">Uncharacterized protein</fullName>
    </submittedName>
</protein>
<gene>
    <name evidence="1" type="ORF">ERS132426_01115</name>
</gene>
<accession>A0A0Z8IAZ8</accession>
<evidence type="ECO:0000313" key="2">
    <source>
        <dbReference type="Proteomes" id="UP000074850"/>
    </source>
</evidence>
<dbReference type="AlphaFoldDB" id="A0A0Z8IAZ8"/>
<dbReference type="Proteomes" id="UP000074850">
    <property type="component" value="Unassembled WGS sequence"/>
</dbReference>
<proteinExistence type="predicted"/>
<evidence type="ECO:0000313" key="1">
    <source>
        <dbReference type="EMBL" id="CYV32229.1"/>
    </source>
</evidence>